<dbReference type="EMBL" id="CAUZMB010000014">
    <property type="protein sequence ID" value="CAK1254576.1"/>
    <property type="molecule type" value="Genomic_DNA"/>
</dbReference>
<feature type="transmembrane region" description="Helical" evidence="1">
    <location>
        <begin position="21"/>
        <end position="44"/>
    </location>
</feature>
<keyword evidence="3" id="KW-1185">Reference proteome</keyword>
<dbReference type="Proteomes" id="UP001314166">
    <property type="component" value="Unassembled WGS sequence"/>
</dbReference>
<keyword evidence="1" id="KW-0472">Membrane</keyword>
<evidence type="ECO:0000313" key="2">
    <source>
        <dbReference type="EMBL" id="CAK1254576.1"/>
    </source>
</evidence>
<evidence type="ECO:0000313" key="3">
    <source>
        <dbReference type="Proteomes" id="UP001314166"/>
    </source>
</evidence>
<evidence type="ECO:0000256" key="1">
    <source>
        <dbReference type="SAM" id="Phobius"/>
    </source>
</evidence>
<dbReference type="RefSeq" id="WP_338344275.1">
    <property type="nucleotide sequence ID" value="NZ_CAUZLH010000002.1"/>
</dbReference>
<gene>
    <name evidence="2" type="ORF">R55214_HHFBAMCI_01566</name>
</gene>
<name>A0ABN9YZN5_9LACO</name>
<accession>A0ABN9YZN5</accession>
<keyword evidence="1" id="KW-1133">Transmembrane helix</keyword>
<comment type="caution">
    <text evidence="2">The sequence shown here is derived from an EMBL/GenBank/DDBJ whole genome shotgun (WGS) entry which is preliminary data.</text>
</comment>
<sequence>MKNKIMNHVGRTFEWLCVGALYMTAVGLCTGAIGIITLGIKIAWFGATF</sequence>
<proteinExistence type="predicted"/>
<protein>
    <submittedName>
        <fullName evidence="2">Uncharacterized protein</fullName>
    </submittedName>
</protein>
<reference evidence="2 3" key="1">
    <citation type="submission" date="2023-10" db="EMBL/GenBank/DDBJ databases">
        <authorList>
            <person name="Botero Cardona J."/>
        </authorList>
    </citation>
    <scope>NUCLEOTIDE SEQUENCE [LARGE SCALE GENOMIC DNA]</scope>
    <source>
        <strain evidence="2 3">R-55214</strain>
    </source>
</reference>
<keyword evidence="1" id="KW-0812">Transmembrane</keyword>
<organism evidence="2 3">
    <name type="scientific">Fructobacillus evanidus</name>
    <dbReference type="NCBI Taxonomy" id="3064281"/>
    <lineage>
        <taxon>Bacteria</taxon>
        <taxon>Bacillati</taxon>
        <taxon>Bacillota</taxon>
        <taxon>Bacilli</taxon>
        <taxon>Lactobacillales</taxon>
        <taxon>Lactobacillaceae</taxon>
        <taxon>Fructobacillus</taxon>
    </lineage>
</organism>